<dbReference type="Proteomes" id="UP000215914">
    <property type="component" value="Chromosome 8"/>
</dbReference>
<dbReference type="InterPro" id="IPR036770">
    <property type="entry name" value="Ankyrin_rpt-contain_sf"/>
</dbReference>
<dbReference type="InterPro" id="IPR026961">
    <property type="entry name" value="PGG_dom"/>
</dbReference>
<sequence>MKVQPATEENSDALKILQIIWKHATETMRFDQIVKMLIETSPSWLNKPPKPGALFVAAERGNTRFIAELLRTYHHQLMISTNDDGLTIFHVAVMHRQQGVYNLLYEIAGSTKDFICEMQDNSDGNTMLHLVGKTSKQMATKTYGASLLMQRELLWFQEVYKMTPPYVRERKNNAGQTPYELFSEENKDLVSKGLDWMKDCMVVATLIFTVAFAVAFTVPGGYNQDHGLPVFTHERTFLVFVIADAISLFTSSTSLLVFLTILTSGHGQRDFMYSLPTKLMIGILTLFISVATMMVTFSASFFVLYHKGLKWVPILIAVFATVPVIAFAALQFPLLVDMFRSMYDSHYLFNPKKRILYPKKPRVHTKKST</sequence>
<dbReference type="Gene3D" id="1.25.40.20">
    <property type="entry name" value="Ankyrin repeat-containing domain"/>
    <property type="match status" value="1"/>
</dbReference>
<reference evidence="4" key="2">
    <citation type="submission" date="2017-02" db="EMBL/GenBank/DDBJ databases">
        <title>Sunflower complete genome.</title>
        <authorList>
            <person name="Langlade N."/>
            <person name="Munos S."/>
        </authorList>
    </citation>
    <scope>NUCLEOTIDE SEQUENCE [LARGE SCALE GENOMIC DNA]</scope>
    <source>
        <tissue evidence="4">Leaves</tissue>
    </source>
</reference>
<dbReference type="EMBL" id="MNCJ02000323">
    <property type="protein sequence ID" value="KAF5794741.1"/>
    <property type="molecule type" value="Genomic_DNA"/>
</dbReference>
<feature type="transmembrane region" description="Helical" evidence="1">
    <location>
        <begin position="238"/>
        <end position="262"/>
    </location>
</feature>
<feature type="transmembrane region" description="Helical" evidence="1">
    <location>
        <begin position="200"/>
        <end position="218"/>
    </location>
</feature>
<dbReference type="Pfam" id="PF13962">
    <property type="entry name" value="PGG"/>
    <property type="match status" value="1"/>
</dbReference>
<dbReference type="STRING" id="4232.A0A251U638"/>
<dbReference type="InterPro" id="IPR002110">
    <property type="entry name" value="Ankyrin_rpt"/>
</dbReference>
<dbReference type="OMA" id="VFIHERT"/>
<dbReference type="EMBL" id="CM007897">
    <property type="protein sequence ID" value="OTG18242.1"/>
    <property type="molecule type" value="Genomic_DNA"/>
</dbReference>
<evidence type="ECO:0000313" key="3">
    <source>
        <dbReference type="EMBL" id="KAF5794741.1"/>
    </source>
</evidence>
<dbReference type="Gramene" id="mRNA:HanXRQr2_Chr08g0331571">
    <property type="protein sequence ID" value="mRNA:HanXRQr2_Chr08g0331571"/>
    <property type="gene ID" value="HanXRQr2_Chr08g0331571"/>
</dbReference>
<feature type="transmembrane region" description="Helical" evidence="1">
    <location>
        <begin position="283"/>
        <end position="305"/>
    </location>
</feature>
<dbReference type="PANTHER" id="PTHR24177:SF443">
    <property type="entry name" value="PGG DOMAIN-CONTAINING PROTEIN"/>
    <property type="match status" value="1"/>
</dbReference>
<protein>
    <submittedName>
        <fullName evidence="3">Ankyrin repeat-containing domain, PGG domain, ankyrin repeat-containing domain superfamily</fullName>
    </submittedName>
    <submittedName>
        <fullName evidence="4">Putative ankyrin repeat-containing domain, PGG domain protein</fullName>
    </submittedName>
</protein>
<keyword evidence="1" id="KW-0472">Membrane</keyword>
<accession>A0A251U638</accession>
<evidence type="ECO:0000313" key="4">
    <source>
        <dbReference type="EMBL" id="OTG18242.1"/>
    </source>
</evidence>
<dbReference type="SUPFAM" id="SSF48403">
    <property type="entry name" value="Ankyrin repeat"/>
    <property type="match status" value="1"/>
</dbReference>
<feature type="transmembrane region" description="Helical" evidence="1">
    <location>
        <begin position="311"/>
        <end position="336"/>
    </location>
</feature>
<gene>
    <name evidence="4" type="ORF">HannXRQ_Chr08g0220951</name>
    <name evidence="3" type="ORF">HanXRQr2_Chr08g0331571</name>
</gene>
<reference evidence="3" key="3">
    <citation type="submission" date="2020-06" db="EMBL/GenBank/DDBJ databases">
        <title>Helianthus annuus Genome sequencing and assembly Release 2.</title>
        <authorList>
            <person name="Gouzy J."/>
            <person name="Langlade N."/>
            <person name="Munos S."/>
        </authorList>
    </citation>
    <scope>NUCLEOTIDE SEQUENCE</scope>
    <source>
        <tissue evidence="3">Leaves</tissue>
    </source>
</reference>
<reference evidence="3 5" key="1">
    <citation type="journal article" date="2017" name="Nature">
        <title>The sunflower genome provides insights into oil metabolism, flowering and Asterid evolution.</title>
        <authorList>
            <person name="Badouin H."/>
            <person name="Gouzy J."/>
            <person name="Grassa C.J."/>
            <person name="Murat F."/>
            <person name="Staton S.E."/>
            <person name="Cottret L."/>
            <person name="Lelandais-Briere C."/>
            <person name="Owens G.L."/>
            <person name="Carrere S."/>
            <person name="Mayjonade B."/>
            <person name="Legrand L."/>
            <person name="Gill N."/>
            <person name="Kane N.C."/>
            <person name="Bowers J.E."/>
            <person name="Hubner S."/>
            <person name="Bellec A."/>
            <person name="Berard A."/>
            <person name="Berges H."/>
            <person name="Blanchet N."/>
            <person name="Boniface M.C."/>
            <person name="Brunel D."/>
            <person name="Catrice O."/>
            <person name="Chaidir N."/>
            <person name="Claudel C."/>
            <person name="Donnadieu C."/>
            <person name="Faraut T."/>
            <person name="Fievet G."/>
            <person name="Helmstetter N."/>
            <person name="King M."/>
            <person name="Knapp S.J."/>
            <person name="Lai Z."/>
            <person name="Le Paslier M.C."/>
            <person name="Lippi Y."/>
            <person name="Lorenzon L."/>
            <person name="Mandel J.R."/>
            <person name="Marage G."/>
            <person name="Marchand G."/>
            <person name="Marquand E."/>
            <person name="Bret-Mestries E."/>
            <person name="Morien E."/>
            <person name="Nambeesan S."/>
            <person name="Nguyen T."/>
            <person name="Pegot-Espagnet P."/>
            <person name="Pouilly N."/>
            <person name="Raftis F."/>
            <person name="Sallet E."/>
            <person name="Schiex T."/>
            <person name="Thomas J."/>
            <person name="Vandecasteele C."/>
            <person name="Vares D."/>
            <person name="Vear F."/>
            <person name="Vautrin S."/>
            <person name="Crespi M."/>
            <person name="Mangin B."/>
            <person name="Burke J.M."/>
            <person name="Salse J."/>
            <person name="Munos S."/>
            <person name="Vincourt P."/>
            <person name="Rieseberg L.H."/>
            <person name="Langlade N.B."/>
        </authorList>
    </citation>
    <scope>NUCLEOTIDE SEQUENCE [LARGE SCALE GENOMIC DNA]</scope>
    <source>
        <strain evidence="5">cv. SF193</strain>
        <tissue evidence="3">Leaves</tissue>
    </source>
</reference>
<name>A0A251U638_HELAN</name>
<organism evidence="4 5">
    <name type="scientific">Helianthus annuus</name>
    <name type="common">Common sunflower</name>
    <dbReference type="NCBI Taxonomy" id="4232"/>
    <lineage>
        <taxon>Eukaryota</taxon>
        <taxon>Viridiplantae</taxon>
        <taxon>Streptophyta</taxon>
        <taxon>Embryophyta</taxon>
        <taxon>Tracheophyta</taxon>
        <taxon>Spermatophyta</taxon>
        <taxon>Magnoliopsida</taxon>
        <taxon>eudicotyledons</taxon>
        <taxon>Gunneridae</taxon>
        <taxon>Pentapetalae</taxon>
        <taxon>asterids</taxon>
        <taxon>campanulids</taxon>
        <taxon>Asterales</taxon>
        <taxon>Asteraceae</taxon>
        <taxon>Asteroideae</taxon>
        <taxon>Heliantheae alliance</taxon>
        <taxon>Heliantheae</taxon>
        <taxon>Helianthus</taxon>
    </lineage>
</organism>
<keyword evidence="1" id="KW-1133">Transmembrane helix</keyword>
<dbReference type="PANTHER" id="PTHR24177">
    <property type="entry name" value="CASKIN"/>
    <property type="match status" value="1"/>
</dbReference>
<evidence type="ECO:0000259" key="2">
    <source>
        <dbReference type="Pfam" id="PF13962"/>
    </source>
</evidence>
<keyword evidence="5" id="KW-1185">Reference proteome</keyword>
<dbReference type="GO" id="GO:0016020">
    <property type="term" value="C:membrane"/>
    <property type="evidence" value="ECO:0000318"/>
    <property type="project" value="GO_Central"/>
</dbReference>
<evidence type="ECO:0000313" key="5">
    <source>
        <dbReference type="Proteomes" id="UP000215914"/>
    </source>
</evidence>
<keyword evidence="1" id="KW-0812">Transmembrane</keyword>
<evidence type="ECO:0000256" key="1">
    <source>
        <dbReference type="SAM" id="Phobius"/>
    </source>
</evidence>
<feature type="domain" description="PGG" evidence="2">
    <location>
        <begin position="197"/>
        <end position="303"/>
    </location>
</feature>
<dbReference type="AlphaFoldDB" id="A0A251U638"/>
<proteinExistence type="predicted"/>
<dbReference type="InParanoid" id="A0A251U638"/>
<dbReference type="Pfam" id="PF12796">
    <property type="entry name" value="Ank_2"/>
    <property type="match status" value="1"/>
</dbReference>